<evidence type="ECO:0000256" key="5">
    <source>
        <dbReference type="ARBA" id="ARBA00022840"/>
    </source>
</evidence>
<dbReference type="InterPro" id="IPR002197">
    <property type="entry name" value="HTH_Fis"/>
</dbReference>
<dbReference type="InterPro" id="IPR009057">
    <property type="entry name" value="Homeodomain-like_sf"/>
</dbReference>
<feature type="domain" description="Response regulatory" evidence="12">
    <location>
        <begin position="21"/>
        <end position="134"/>
    </location>
</feature>
<dbReference type="Gene3D" id="3.40.50.300">
    <property type="entry name" value="P-loop containing nucleotide triphosphate hydrolases"/>
    <property type="match status" value="1"/>
</dbReference>
<proteinExistence type="predicted"/>
<evidence type="ECO:0000259" key="11">
    <source>
        <dbReference type="PROSITE" id="PS50045"/>
    </source>
</evidence>
<evidence type="ECO:0000313" key="13">
    <source>
        <dbReference type="EMBL" id="PIS29374.1"/>
    </source>
</evidence>
<dbReference type="Gene3D" id="1.10.8.60">
    <property type="match status" value="1"/>
</dbReference>
<dbReference type="InterPro" id="IPR003593">
    <property type="entry name" value="AAA+_ATPase"/>
</dbReference>
<dbReference type="InterPro" id="IPR027417">
    <property type="entry name" value="P-loop_NTPase"/>
</dbReference>
<dbReference type="FunFam" id="1.10.8.60:FF:000014">
    <property type="entry name" value="DNA-binding transcriptional regulator NtrC"/>
    <property type="match status" value="1"/>
</dbReference>
<feature type="modified residue" description="4-aspartylphosphate" evidence="10">
    <location>
        <position position="69"/>
    </location>
</feature>
<dbReference type="InterPro" id="IPR025662">
    <property type="entry name" value="Sigma_54_int_dom_ATP-bd_1"/>
</dbReference>
<dbReference type="GO" id="GO:0006355">
    <property type="term" value="P:regulation of DNA-templated transcription"/>
    <property type="evidence" value="ECO:0007669"/>
    <property type="project" value="InterPro"/>
</dbReference>
<evidence type="ECO:0000256" key="7">
    <source>
        <dbReference type="ARBA" id="ARBA00023125"/>
    </source>
</evidence>
<dbReference type="PANTHER" id="PTHR32071">
    <property type="entry name" value="TRANSCRIPTIONAL REGULATORY PROTEIN"/>
    <property type="match status" value="1"/>
</dbReference>
<dbReference type="Pfam" id="PF00072">
    <property type="entry name" value="Response_reg"/>
    <property type="match status" value="1"/>
</dbReference>
<dbReference type="Pfam" id="PF02954">
    <property type="entry name" value="HTH_8"/>
    <property type="match status" value="1"/>
</dbReference>
<dbReference type="GO" id="GO:0005737">
    <property type="term" value="C:cytoplasm"/>
    <property type="evidence" value="ECO:0007669"/>
    <property type="project" value="UniProtKB-SubCell"/>
</dbReference>
<dbReference type="EMBL" id="PEYM01000087">
    <property type="protein sequence ID" value="PIS29374.1"/>
    <property type="molecule type" value="Genomic_DNA"/>
</dbReference>
<keyword evidence="8" id="KW-0010">Activator</keyword>
<dbReference type="GO" id="GO:0043565">
    <property type="term" value="F:sequence-specific DNA binding"/>
    <property type="evidence" value="ECO:0007669"/>
    <property type="project" value="InterPro"/>
</dbReference>
<dbReference type="FunFam" id="3.40.50.300:FF:000006">
    <property type="entry name" value="DNA-binding transcriptional regulator NtrC"/>
    <property type="match status" value="1"/>
</dbReference>
<comment type="subcellular location">
    <subcellularLocation>
        <location evidence="1">Cytoplasm</location>
    </subcellularLocation>
</comment>
<dbReference type="PRINTS" id="PR01590">
    <property type="entry name" value="HTHFIS"/>
</dbReference>
<organism evidence="13 14">
    <name type="scientific">Candidatus Saganbacteria bacterium CG08_land_8_20_14_0_20_45_16</name>
    <dbReference type="NCBI Taxonomy" id="2014293"/>
    <lineage>
        <taxon>Bacteria</taxon>
        <taxon>Bacillati</taxon>
        <taxon>Saganbacteria</taxon>
    </lineage>
</organism>
<dbReference type="Pfam" id="PF00158">
    <property type="entry name" value="Sigma54_activat"/>
    <property type="match status" value="1"/>
</dbReference>
<dbReference type="SMART" id="SM00382">
    <property type="entry name" value="AAA"/>
    <property type="match status" value="1"/>
</dbReference>
<dbReference type="SUPFAM" id="SSF52540">
    <property type="entry name" value="P-loop containing nucleoside triphosphate hydrolases"/>
    <property type="match status" value="1"/>
</dbReference>
<accession>A0A2H0XWR3</accession>
<dbReference type="PROSITE" id="PS50110">
    <property type="entry name" value="RESPONSE_REGULATORY"/>
    <property type="match status" value="1"/>
</dbReference>
<gene>
    <name evidence="13" type="ORF">COT42_05665</name>
</gene>
<dbReference type="SUPFAM" id="SSF52172">
    <property type="entry name" value="CheY-like"/>
    <property type="match status" value="1"/>
</dbReference>
<name>A0A2H0XWR3_UNCSA</name>
<dbReference type="SMART" id="SM00448">
    <property type="entry name" value="REC"/>
    <property type="match status" value="1"/>
</dbReference>
<evidence type="ECO:0000256" key="4">
    <source>
        <dbReference type="ARBA" id="ARBA00022741"/>
    </source>
</evidence>
<keyword evidence="2" id="KW-0963">Cytoplasm</keyword>
<evidence type="ECO:0000259" key="12">
    <source>
        <dbReference type="PROSITE" id="PS50110"/>
    </source>
</evidence>
<keyword evidence="6" id="KW-0805">Transcription regulation</keyword>
<dbReference type="Pfam" id="PF25601">
    <property type="entry name" value="AAA_lid_14"/>
    <property type="match status" value="1"/>
</dbReference>
<dbReference type="Gene3D" id="1.10.10.60">
    <property type="entry name" value="Homeodomain-like"/>
    <property type="match status" value="1"/>
</dbReference>
<dbReference type="FunFam" id="3.40.50.2300:FF:000018">
    <property type="entry name" value="DNA-binding transcriptional regulator NtrC"/>
    <property type="match status" value="1"/>
</dbReference>
<comment type="caution">
    <text evidence="13">The sequence shown here is derived from an EMBL/GenBank/DDBJ whole genome shotgun (WGS) entry which is preliminary data.</text>
</comment>
<dbReference type="GO" id="GO:0005524">
    <property type="term" value="F:ATP binding"/>
    <property type="evidence" value="ECO:0007669"/>
    <property type="project" value="UniProtKB-KW"/>
</dbReference>
<dbReference type="InterPro" id="IPR025944">
    <property type="entry name" value="Sigma_54_int_dom_CS"/>
</dbReference>
<dbReference type="PANTHER" id="PTHR32071:SF113">
    <property type="entry name" value="ALGINATE BIOSYNTHESIS TRANSCRIPTIONAL REGULATORY PROTEIN ALGB"/>
    <property type="match status" value="1"/>
</dbReference>
<dbReference type="PROSITE" id="PS00688">
    <property type="entry name" value="SIGMA54_INTERACT_3"/>
    <property type="match status" value="1"/>
</dbReference>
<dbReference type="CDD" id="cd00009">
    <property type="entry name" value="AAA"/>
    <property type="match status" value="1"/>
</dbReference>
<evidence type="ECO:0000313" key="14">
    <source>
        <dbReference type="Proteomes" id="UP000231343"/>
    </source>
</evidence>
<evidence type="ECO:0000256" key="6">
    <source>
        <dbReference type="ARBA" id="ARBA00023015"/>
    </source>
</evidence>
<reference evidence="13 14" key="1">
    <citation type="submission" date="2017-09" db="EMBL/GenBank/DDBJ databases">
        <title>Depth-based differentiation of microbial function through sediment-hosted aquifers and enrichment of novel symbionts in the deep terrestrial subsurface.</title>
        <authorList>
            <person name="Probst A.J."/>
            <person name="Ladd B."/>
            <person name="Jarett J.K."/>
            <person name="Geller-Mcgrath D.E."/>
            <person name="Sieber C.M."/>
            <person name="Emerson J.B."/>
            <person name="Anantharaman K."/>
            <person name="Thomas B.C."/>
            <person name="Malmstrom R."/>
            <person name="Stieglmeier M."/>
            <person name="Klingl A."/>
            <person name="Woyke T."/>
            <person name="Ryan C.M."/>
            <person name="Banfield J.F."/>
        </authorList>
    </citation>
    <scope>NUCLEOTIDE SEQUENCE [LARGE SCALE GENOMIC DNA]</scope>
    <source>
        <strain evidence="13">CG08_land_8_20_14_0_20_45_16</strain>
    </source>
</reference>
<dbReference type="PROSITE" id="PS00675">
    <property type="entry name" value="SIGMA54_INTERACT_1"/>
    <property type="match status" value="1"/>
</dbReference>
<evidence type="ECO:0000256" key="1">
    <source>
        <dbReference type="ARBA" id="ARBA00004496"/>
    </source>
</evidence>
<dbReference type="AlphaFoldDB" id="A0A2H0XWR3"/>
<dbReference type="PROSITE" id="PS50045">
    <property type="entry name" value="SIGMA54_INTERACT_4"/>
    <property type="match status" value="1"/>
</dbReference>
<dbReference type="Gene3D" id="3.40.50.2300">
    <property type="match status" value="1"/>
</dbReference>
<feature type="domain" description="Sigma-54 factor interaction" evidence="11">
    <location>
        <begin position="159"/>
        <end position="388"/>
    </location>
</feature>
<evidence type="ECO:0008006" key="15">
    <source>
        <dbReference type="Google" id="ProtNLM"/>
    </source>
</evidence>
<keyword evidence="3 10" id="KW-0597">Phosphoprotein</keyword>
<evidence type="ECO:0000256" key="10">
    <source>
        <dbReference type="PROSITE-ProRule" id="PRU00169"/>
    </source>
</evidence>
<keyword evidence="7" id="KW-0238">DNA-binding</keyword>
<evidence type="ECO:0000256" key="9">
    <source>
        <dbReference type="ARBA" id="ARBA00023163"/>
    </source>
</evidence>
<keyword evidence="4" id="KW-0547">Nucleotide-binding</keyword>
<dbReference type="InterPro" id="IPR011006">
    <property type="entry name" value="CheY-like_superfamily"/>
</dbReference>
<protein>
    <recommendedName>
        <fullName evidence="15">DNA-binding response regulator</fullName>
    </recommendedName>
</protein>
<dbReference type="SUPFAM" id="SSF46689">
    <property type="entry name" value="Homeodomain-like"/>
    <property type="match status" value="1"/>
</dbReference>
<sequence>MKKPKKNNKKRVPKANARSGHILIVDDEKSLRDSMQMLLQGDYQVQLAKSGKEAIAIIKNHPIDLVLLDIRMPEIDGIEVLKLIKKIDPSIEVIMITAVVMVKKAVEAIRLGAYDYITKPFDIEALQEQVAKALEKRRLLRENASLRKIIETEYQFEKIVGKSQEIKEVFRIIEEVAKSNATILLTGESGTGKELVAHAIHNRSPRQDKLFVTVNCAAVPENLIESELFGHERGSFTGATERQIGKFEIANSGTIFLDEIGAMPLPMQAKLLRTIQNKEIERVGAGYSSPVDVRIISATNSDLRSAIKKYKFREDLFYRLNVIPVHLPPLRERKEDIPLLANHFLNKFSREFAKKIKGITKDTMSKLTTYDWPGNVRELENLIERLVVLGQTEYLERDRLPVEIAGQPSPISAAEEQSLTEAVKKFEVAFIKNALEKTGGKKGATAKLIGVHRNTLINRERKLGLQDKRI</sequence>
<evidence type="ECO:0000256" key="2">
    <source>
        <dbReference type="ARBA" id="ARBA00022490"/>
    </source>
</evidence>
<dbReference type="Proteomes" id="UP000231343">
    <property type="component" value="Unassembled WGS sequence"/>
</dbReference>
<dbReference type="InterPro" id="IPR058031">
    <property type="entry name" value="AAA_lid_NorR"/>
</dbReference>
<dbReference type="InterPro" id="IPR001789">
    <property type="entry name" value="Sig_transdc_resp-reg_receiver"/>
</dbReference>
<dbReference type="InterPro" id="IPR002078">
    <property type="entry name" value="Sigma_54_int"/>
</dbReference>
<evidence type="ECO:0000256" key="3">
    <source>
        <dbReference type="ARBA" id="ARBA00022553"/>
    </source>
</evidence>
<evidence type="ECO:0000256" key="8">
    <source>
        <dbReference type="ARBA" id="ARBA00023159"/>
    </source>
</evidence>
<keyword evidence="9" id="KW-0804">Transcription</keyword>
<dbReference type="GO" id="GO:0000160">
    <property type="term" value="P:phosphorelay signal transduction system"/>
    <property type="evidence" value="ECO:0007669"/>
    <property type="project" value="InterPro"/>
</dbReference>
<keyword evidence="5" id="KW-0067">ATP-binding</keyword>